<keyword evidence="3" id="KW-0378">Hydrolase</keyword>
<dbReference type="SUPFAM" id="SSF54001">
    <property type="entry name" value="Cysteine proteinases"/>
    <property type="match status" value="1"/>
</dbReference>
<dbReference type="EMBL" id="JABSTV010001249">
    <property type="protein sequence ID" value="KAH7961717.1"/>
    <property type="molecule type" value="Genomic_DNA"/>
</dbReference>
<dbReference type="VEuPathDB" id="VectorBase:RSAN_031358"/>
<evidence type="ECO:0000256" key="3">
    <source>
        <dbReference type="ARBA" id="ARBA00022801"/>
    </source>
</evidence>
<evidence type="ECO:0000256" key="4">
    <source>
        <dbReference type="ARBA" id="ARBA00022807"/>
    </source>
</evidence>
<comment type="similarity">
    <text evidence="1">Belongs to the peptidase C1 family.</text>
</comment>
<reference evidence="6" key="1">
    <citation type="journal article" date="2020" name="Cell">
        <title>Large-Scale Comparative Analyses of Tick Genomes Elucidate Their Genetic Diversity and Vector Capacities.</title>
        <authorList>
            <consortium name="Tick Genome and Microbiome Consortium (TIGMIC)"/>
            <person name="Jia N."/>
            <person name="Wang J."/>
            <person name="Shi W."/>
            <person name="Du L."/>
            <person name="Sun Y."/>
            <person name="Zhan W."/>
            <person name="Jiang J.F."/>
            <person name="Wang Q."/>
            <person name="Zhang B."/>
            <person name="Ji P."/>
            <person name="Bell-Sakyi L."/>
            <person name="Cui X.M."/>
            <person name="Yuan T.T."/>
            <person name="Jiang B.G."/>
            <person name="Yang W.F."/>
            <person name="Lam T.T."/>
            <person name="Chang Q.C."/>
            <person name="Ding S.J."/>
            <person name="Wang X.J."/>
            <person name="Zhu J.G."/>
            <person name="Ruan X.D."/>
            <person name="Zhao L."/>
            <person name="Wei J.T."/>
            <person name="Ye R.Z."/>
            <person name="Que T.C."/>
            <person name="Du C.H."/>
            <person name="Zhou Y.H."/>
            <person name="Cheng J.X."/>
            <person name="Dai P.F."/>
            <person name="Guo W.B."/>
            <person name="Han X.H."/>
            <person name="Huang E.J."/>
            <person name="Li L.F."/>
            <person name="Wei W."/>
            <person name="Gao Y.C."/>
            <person name="Liu J.Z."/>
            <person name="Shao H.Z."/>
            <person name="Wang X."/>
            <person name="Wang C.C."/>
            <person name="Yang T.C."/>
            <person name="Huo Q.B."/>
            <person name="Li W."/>
            <person name="Chen H.Y."/>
            <person name="Chen S.E."/>
            <person name="Zhou L.G."/>
            <person name="Ni X.B."/>
            <person name="Tian J.H."/>
            <person name="Sheng Y."/>
            <person name="Liu T."/>
            <person name="Pan Y.S."/>
            <person name="Xia L.Y."/>
            <person name="Li J."/>
            <person name="Zhao F."/>
            <person name="Cao W.C."/>
        </authorList>
    </citation>
    <scope>NUCLEOTIDE SEQUENCE</scope>
    <source>
        <strain evidence="6">Rsan-2018</strain>
    </source>
</reference>
<comment type="caution">
    <text evidence="6">The sequence shown here is derived from an EMBL/GenBank/DDBJ whole genome shotgun (WGS) entry which is preliminary data.</text>
</comment>
<evidence type="ECO:0000313" key="6">
    <source>
        <dbReference type="EMBL" id="KAH7961717.1"/>
    </source>
</evidence>
<feature type="domain" description="Peptidase C1A papain C-terminal" evidence="5">
    <location>
        <begin position="46"/>
        <end position="196"/>
    </location>
</feature>
<gene>
    <name evidence="6" type="ORF">HPB52_011575</name>
</gene>
<dbReference type="Gene3D" id="3.90.70.10">
    <property type="entry name" value="Cysteine proteinases"/>
    <property type="match status" value="1"/>
</dbReference>
<dbReference type="Pfam" id="PF00112">
    <property type="entry name" value="Peptidase_C1"/>
    <property type="match status" value="1"/>
</dbReference>
<dbReference type="InterPro" id="IPR000169">
    <property type="entry name" value="Pept_cys_AS"/>
</dbReference>
<keyword evidence="4" id="KW-0788">Thiol protease</keyword>
<accession>A0A9D4Q0J3</accession>
<dbReference type="Proteomes" id="UP000821837">
    <property type="component" value="Chromosome 3"/>
</dbReference>
<keyword evidence="2" id="KW-0645">Protease</keyword>
<proteinExistence type="inferred from homology"/>
<evidence type="ECO:0000256" key="2">
    <source>
        <dbReference type="ARBA" id="ARBA00022670"/>
    </source>
</evidence>
<dbReference type="InterPro" id="IPR013128">
    <property type="entry name" value="Peptidase_C1A"/>
</dbReference>
<dbReference type="InterPro" id="IPR000668">
    <property type="entry name" value="Peptidase_C1A_C"/>
</dbReference>
<name>A0A9D4Q0J3_RHISA</name>
<evidence type="ECO:0000259" key="5">
    <source>
        <dbReference type="SMART" id="SM00645"/>
    </source>
</evidence>
<sequence>MCAQQAGPNFNRNVSPMFLRGLLGVHPDNRLHRLPALHHTEIPEDLPESFDAREKWPQCTSIGLIRDQSSCGSCWAFGAVEAISDRICIHSRGKVQVNISAQDILTCCASCGRGCLGGFPSSAWQFYRDRGIVTGGLHDTGDGCLPYVFPPCEHHTVGPLPNCSENISPTPRCVHTCRKGYEADYSKDKYKGNAPFAL</sequence>
<evidence type="ECO:0000313" key="7">
    <source>
        <dbReference type="Proteomes" id="UP000821837"/>
    </source>
</evidence>
<evidence type="ECO:0000256" key="1">
    <source>
        <dbReference type="ARBA" id="ARBA00008455"/>
    </source>
</evidence>
<dbReference type="AlphaFoldDB" id="A0A9D4Q0J3"/>
<dbReference type="InterPro" id="IPR038765">
    <property type="entry name" value="Papain-like_cys_pep_sf"/>
</dbReference>
<dbReference type="SMART" id="SM00645">
    <property type="entry name" value="Pept_C1"/>
    <property type="match status" value="1"/>
</dbReference>
<organism evidence="6 7">
    <name type="scientific">Rhipicephalus sanguineus</name>
    <name type="common">Brown dog tick</name>
    <name type="synonym">Ixodes sanguineus</name>
    <dbReference type="NCBI Taxonomy" id="34632"/>
    <lineage>
        <taxon>Eukaryota</taxon>
        <taxon>Metazoa</taxon>
        <taxon>Ecdysozoa</taxon>
        <taxon>Arthropoda</taxon>
        <taxon>Chelicerata</taxon>
        <taxon>Arachnida</taxon>
        <taxon>Acari</taxon>
        <taxon>Parasitiformes</taxon>
        <taxon>Ixodida</taxon>
        <taxon>Ixodoidea</taxon>
        <taxon>Ixodidae</taxon>
        <taxon>Rhipicephalinae</taxon>
        <taxon>Rhipicephalus</taxon>
        <taxon>Rhipicephalus</taxon>
    </lineage>
</organism>
<dbReference type="PROSITE" id="PS00139">
    <property type="entry name" value="THIOL_PROTEASE_CYS"/>
    <property type="match status" value="1"/>
</dbReference>
<protein>
    <recommendedName>
        <fullName evidence="5">Peptidase C1A papain C-terminal domain-containing protein</fullName>
    </recommendedName>
</protein>
<dbReference type="GO" id="GO:0008234">
    <property type="term" value="F:cysteine-type peptidase activity"/>
    <property type="evidence" value="ECO:0007669"/>
    <property type="project" value="UniProtKB-KW"/>
</dbReference>
<reference evidence="6" key="2">
    <citation type="submission" date="2021-09" db="EMBL/GenBank/DDBJ databases">
        <authorList>
            <person name="Jia N."/>
            <person name="Wang J."/>
            <person name="Shi W."/>
            <person name="Du L."/>
            <person name="Sun Y."/>
            <person name="Zhan W."/>
            <person name="Jiang J."/>
            <person name="Wang Q."/>
            <person name="Zhang B."/>
            <person name="Ji P."/>
            <person name="Sakyi L.B."/>
            <person name="Cui X."/>
            <person name="Yuan T."/>
            <person name="Jiang B."/>
            <person name="Yang W."/>
            <person name="Lam T.T.-Y."/>
            <person name="Chang Q."/>
            <person name="Ding S."/>
            <person name="Wang X."/>
            <person name="Zhu J."/>
            <person name="Ruan X."/>
            <person name="Zhao L."/>
            <person name="Wei J."/>
            <person name="Que T."/>
            <person name="Du C."/>
            <person name="Cheng J."/>
            <person name="Dai P."/>
            <person name="Han X."/>
            <person name="Huang E."/>
            <person name="Gao Y."/>
            <person name="Liu J."/>
            <person name="Shao H."/>
            <person name="Ye R."/>
            <person name="Li L."/>
            <person name="Wei W."/>
            <person name="Wang X."/>
            <person name="Wang C."/>
            <person name="Huo Q."/>
            <person name="Li W."/>
            <person name="Guo W."/>
            <person name="Chen H."/>
            <person name="Chen S."/>
            <person name="Zhou L."/>
            <person name="Zhou L."/>
            <person name="Ni X."/>
            <person name="Tian J."/>
            <person name="Zhou Y."/>
            <person name="Sheng Y."/>
            <person name="Liu T."/>
            <person name="Pan Y."/>
            <person name="Xia L."/>
            <person name="Li J."/>
            <person name="Zhao F."/>
            <person name="Cao W."/>
        </authorList>
    </citation>
    <scope>NUCLEOTIDE SEQUENCE</scope>
    <source>
        <strain evidence="6">Rsan-2018</strain>
        <tissue evidence="6">Larvae</tissue>
    </source>
</reference>
<dbReference type="GO" id="GO:0006508">
    <property type="term" value="P:proteolysis"/>
    <property type="evidence" value="ECO:0007669"/>
    <property type="project" value="UniProtKB-KW"/>
</dbReference>
<dbReference type="PANTHER" id="PTHR12411">
    <property type="entry name" value="CYSTEINE PROTEASE FAMILY C1-RELATED"/>
    <property type="match status" value="1"/>
</dbReference>
<keyword evidence="7" id="KW-1185">Reference proteome</keyword>